<feature type="transmembrane region" description="Helical" evidence="1">
    <location>
        <begin position="151"/>
        <end position="169"/>
    </location>
</feature>
<dbReference type="RefSeq" id="WP_123047476.1">
    <property type="nucleotide sequence ID" value="NZ_PTJO01000003.1"/>
</dbReference>
<keyword evidence="1" id="KW-0472">Membrane</keyword>
<evidence type="ECO:0000256" key="1">
    <source>
        <dbReference type="SAM" id="Phobius"/>
    </source>
</evidence>
<evidence type="ECO:0000313" key="3">
    <source>
        <dbReference type="Proteomes" id="UP000266975"/>
    </source>
</evidence>
<dbReference type="AlphaFoldDB" id="A0A3M8K8D2"/>
<feature type="transmembrane region" description="Helical" evidence="1">
    <location>
        <begin position="12"/>
        <end position="30"/>
    </location>
</feature>
<keyword evidence="3" id="KW-1185">Reference proteome</keyword>
<reference evidence="2 3" key="1">
    <citation type="submission" date="2018-02" db="EMBL/GenBank/DDBJ databases">
        <title>Corynebacterium alimpuense sp. nov., a marine obligate actinomycete isolated from sediments of Valparaiso bay, Chile.</title>
        <authorList>
            <person name="Claverias F."/>
            <person name="Gonzales-Siles L."/>
            <person name="Salva-Serra F."/>
            <person name="Inganaes E."/>
            <person name="Molin K."/>
            <person name="Cumsille A."/>
            <person name="Undabarrena A."/>
            <person name="Couve E."/>
            <person name="Moore E.R.B."/>
            <person name="Gomila M."/>
            <person name="Camara B."/>
        </authorList>
    </citation>
    <scope>NUCLEOTIDE SEQUENCE [LARGE SCALE GENOMIC DNA]</scope>
    <source>
        <strain evidence="2 3">CCUG 69366</strain>
    </source>
</reference>
<name>A0A3M8K8D2_9CORY</name>
<proteinExistence type="predicted"/>
<feature type="transmembrane region" description="Helical" evidence="1">
    <location>
        <begin position="65"/>
        <end position="91"/>
    </location>
</feature>
<gene>
    <name evidence="2" type="ORF">C5L39_03445</name>
</gene>
<keyword evidence="1" id="KW-0812">Transmembrane</keyword>
<accession>A0A3M8K8D2</accession>
<dbReference type="EMBL" id="PTJO01000003">
    <property type="protein sequence ID" value="RNE49430.1"/>
    <property type="molecule type" value="Genomic_DNA"/>
</dbReference>
<sequence>MFTSRAGHLPTWGAIVPFVLIFGLIIGDVVETVSTQTLDVAVAPLLGPQLDQGRVPFGVVEGGPLGYYLVGYAISTLALLVAASLLAVVAIRFGRQGGVTRTMARLVEFALTALILWGVGQFITHMGNNFAANTHDVLAQWDFMSTIDSQAYVLWLLIISVLSSFVYVFRRSAFLEEEQEGLV</sequence>
<evidence type="ECO:0000313" key="2">
    <source>
        <dbReference type="EMBL" id="RNE49430.1"/>
    </source>
</evidence>
<keyword evidence="1" id="KW-1133">Transmembrane helix</keyword>
<evidence type="ECO:0008006" key="4">
    <source>
        <dbReference type="Google" id="ProtNLM"/>
    </source>
</evidence>
<protein>
    <recommendedName>
        <fullName evidence="4">DUF2975 domain-containing protein</fullName>
    </recommendedName>
</protein>
<organism evidence="2 3">
    <name type="scientific">Corynebacterium alimapuense</name>
    <dbReference type="NCBI Taxonomy" id="1576874"/>
    <lineage>
        <taxon>Bacteria</taxon>
        <taxon>Bacillati</taxon>
        <taxon>Actinomycetota</taxon>
        <taxon>Actinomycetes</taxon>
        <taxon>Mycobacteriales</taxon>
        <taxon>Corynebacteriaceae</taxon>
        <taxon>Corynebacterium</taxon>
    </lineage>
</organism>
<dbReference type="OrthoDB" id="4409563at2"/>
<dbReference type="Proteomes" id="UP000266975">
    <property type="component" value="Unassembled WGS sequence"/>
</dbReference>
<comment type="caution">
    <text evidence="2">The sequence shown here is derived from an EMBL/GenBank/DDBJ whole genome shotgun (WGS) entry which is preliminary data.</text>
</comment>
<feature type="transmembrane region" description="Helical" evidence="1">
    <location>
        <begin position="103"/>
        <end position="123"/>
    </location>
</feature>